<dbReference type="InterPro" id="IPR023352">
    <property type="entry name" value="MAPEG-like_dom_sf"/>
</dbReference>
<keyword evidence="2 5" id="KW-0812">Transmembrane</keyword>
<comment type="caution">
    <text evidence="6">The sequence shown here is derived from an EMBL/GenBank/DDBJ whole genome shotgun (WGS) entry which is preliminary data.</text>
</comment>
<evidence type="ECO:0000256" key="5">
    <source>
        <dbReference type="SAM" id="Phobius"/>
    </source>
</evidence>
<feature type="transmembrane region" description="Helical" evidence="5">
    <location>
        <begin position="56"/>
        <end position="76"/>
    </location>
</feature>
<dbReference type="InterPro" id="IPR001129">
    <property type="entry name" value="Membr-assoc_MAPEG"/>
</dbReference>
<keyword evidence="4 5" id="KW-0472">Membrane</keyword>
<evidence type="ECO:0000256" key="3">
    <source>
        <dbReference type="ARBA" id="ARBA00022989"/>
    </source>
</evidence>
<dbReference type="PATRIC" id="fig|442.7.peg.883"/>
<keyword evidence="3 5" id="KW-1133">Transmembrane helix</keyword>
<dbReference type="PANTHER" id="PTHR35371:SF1">
    <property type="entry name" value="BLR7753 PROTEIN"/>
    <property type="match status" value="1"/>
</dbReference>
<dbReference type="SUPFAM" id="SSF161084">
    <property type="entry name" value="MAPEG domain-like"/>
    <property type="match status" value="1"/>
</dbReference>
<dbReference type="Pfam" id="PF01124">
    <property type="entry name" value="MAPEG"/>
    <property type="match status" value="1"/>
</dbReference>
<evidence type="ECO:0008006" key="8">
    <source>
        <dbReference type="Google" id="ProtNLM"/>
    </source>
</evidence>
<dbReference type="Gene3D" id="1.20.120.550">
    <property type="entry name" value="Membrane associated eicosanoid/glutathione metabolism-like domain"/>
    <property type="match status" value="1"/>
</dbReference>
<accession>A0A149QR61</accession>
<comment type="subcellular location">
    <subcellularLocation>
        <location evidence="1">Membrane</location>
    </subcellularLocation>
</comment>
<feature type="transmembrane region" description="Helical" evidence="5">
    <location>
        <begin position="111"/>
        <end position="128"/>
    </location>
</feature>
<gene>
    <name evidence="6" type="ORF">AD929_13705</name>
</gene>
<evidence type="ECO:0000313" key="7">
    <source>
        <dbReference type="Proteomes" id="UP000075573"/>
    </source>
</evidence>
<sequence>MPIGLVWLGWTLVLAVVQLFLTAAACRQQDGLQWASSNRDGDPPRYTGMAARLKRAQANLAETLPIFMGAVLLAWVSGRYSPLTGWGAGIYFLARTLYVPAYAFGWGPVRSLIWGISMAGLVLVLISLL</sequence>
<name>A0A149QR61_9PROT</name>
<reference evidence="6 7" key="1">
    <citation type="submission" date="2015-06" db="EMBL/GenBank/DDBJ databases">
        <title>Improved classification and identification of acetic acid bacteria using matrix-assisted laser desorption/ionization time-of-flight mass spectrometry; Gluconobacter nephelii and Gluconobacter uchimurae are later heterotypic synonyms of Gluconobacter japonicus and Gluconobacter oxydans, respectively.</title>
        <authorList>
            <person name="Li L."/>
            <person name="Cleenwerck I."/>
            <person name="De Vuyst L."/>
            <person name="Vandamme P."/>
        </authorList>
    </citation>
    <scope>NUCLEOTIDE SEQUENCE [LARGE SCALE GENOMIC DNA]</scope>
    <source>
        <strain evidence="6 7">LMG 1764</strain>
    </source>
</reference>
<dbReference type="PANTHER" id="PTHR35371">
    <property type="entry name" value="INNER MEMBRANE PROTEIN"/>
    <property type="match status" value="1"/>
</dbReference>
<evidence type="ECO:0000256" key="2">
    <source>
        <dbReference type="ARBA" id="ARBA00022692"/>
    </source>
</evidence>
<dbReference type="AlphaFoldDB" id="A0A149QR61"/>
<dbReference type="RefSeq" id="WP_062497514.1">
    <property type="nucleotide sequence ID" value="NZ_LHZB01000119.1"/>
</dbReference>
<evidence type="ECO:0000313" key="6">
    <source>
        <dbReference type="EMBL" id="KXU99808.1"/>
    </source>
</evidence>
<dbReference type="Proteomes" id="UP000075573">
    <property type="component" value="Unassembled WGS sequence"/>
</dbReference>
<evidence type="ECO:0000256" key="1">
    <source>
        <dbReference type="ARBA" id="ARBA00004370"/>
    </source>
</evidence>
<dbReference type="GO" id="GO:0016020">
    <property type="term" value="C:membrane"/>
    <property type="evidence" value="ECO:0007669"/>
    <property type="project" value="UniProtKB-SubCell"/>
</dbReference>
<proteinExistence type="predicted"/>
<evidence type="ECO:0000256" key="4">
    <source>
        <dbReference type="ARBA" id="ARBA00023136"/>
    </source>
</evidence>
<protein>
    <recommendedName>
        <fullName evidence="8">MAPEG family protein</fullName>
    </recommendedName>
</protein>
<organism evidence="6 7">
    <name type="scientific">Gluconobacter potus</name>
    <dbReference type="NCBI Taxonomy" id="2724927"/>
    <lineage>
        <taxon>Bacteria</taxon>
        <taxon>Pseudomonadati</taxon>
        <taxon>Pseudomonadota</taxon>
        <taxon>Alphaproteobacteria</taxon>
        <taxon>Acetobacterales</taxon>
        <taxon>Acetobacteraceae</taxon>
        <taxon>Gluconobacter</taxon>
    </lineage>
</organism>
<dbReference type="EMBL" id="LHZB01000119">
    <property type="protein sequence ID" value="KXU99808.1"/>
    <property type="molecule type" value="Genomic_DNA"/>
</dbReference>